<evidence type="ECO:0008006" key="3">
    <source>
        <dbReference type="Google" id="ProtNLM"/>
    </source>
</evidence>
<proteinExistence type="predicted"/>
<accession>A0A7S2DNZ9</accession>
<evidence type="ECO:0000256" key="1">
    <source>
        <dbReference type="SAM" id="MobiDB-lite"/>
    </source>
</evidence>
<name>A0A7S2DNZ9_9STRA</name>
<feature type="region of interest" description="Disordered" evidence="1">
    <location>
        <begin position="83"/>
        <end position="103"/>
    </location>
</feature>
<dbReference type="SUPFAM" id="SSF55620">
    <property type="entry name" value="Tetrahydrobiopterin biosynthesis enzymes-like"/>
    <property type="match status" value="1"/>
</dbReference>
<dbReference type="InterPro" id="IPR038418">
    <property type="entry name" value="6-PTP_synth/QueD_sf"/>
</dbReference>
<organism evidence="2">
    <name type="scientific">Octactis speculum</name>
    <dbReference type="NCBI Taxonomy" id="3111310"/>
    <lineage>
        <taxon>Eukaryota</taxon>
        <taxon>Sar</taxon>
        <taxon>Stramenopiles</taxon>
        <taxon>Ochrophyta</taxon>
        <taxon>Dictyochophyceae</taxon>
        <taxon>Dictyochales</taxon>
        <taxon>Dictyochaceae</taxon>
        <taxon>Octactis</taxon>
    </lineage>
</organism>
<dbReference type="EMBL" id="HBGS01045645">
    <property type="protein sequence ID" value="CAD9458292.1"/>
    <property type="molecule type" value="Transcribed_RNA"/>
</dbReference>
<dbReference type="Gene3D" id="3.30.479.10">
    <property type="entry name" value="6-pyruvoyl tetrahydropterin synthase/QueD"/>
    <property type="match status" value="1"/>
</dbReference>
<gene>
    <name evidence="2" type="ORF">DSPE1174_LOCUS23619</name>
</gene>
<evidence type="ECO:0000313" key="2">
    <source>
        <dbReference type="EMBL" id="CAD9458292.1"/>
    </source>
</evidence>
<reference evidence="2" key="1">
    <citation type="submission" date="2021-01" db="EMBL/GenBank/DDBJ databases">
        <authorList>
            <person name="Corre E."/>
            <person name="Pelletier E."/>
            <person name="Niang G."/>
            <person name="Scheremetjew M."/>
            <person name="Finn R."/>
            <person name="Kale V."/>
            <person name="Holt S."/>
            <person name="Cochrane G."/>
            <person name="Meng A."/>
            <person name="Brown T."/>
            <person name="Cohen L."/>
        </authorList>
    </citation>
    <scope>NUCLEOTIDE SEQUENCE</scope>
    <source>
        <strain evidence="2">CCMP1381</strain>
    </source>
</reference>
<sequence>MLPIVHSTAEELAVYIWKKMVSTMGDICERRGITELEITVSESPTQSARFRQMIPAAGDTSYHDRHEPPSIPLREHCCPQFQCTEPSSIRPEPSSPKPEADVN</sequence>
<dbReference type="AlphaFoldDB" id="A0A7S2DNZ9"/>
<protein>
    <recommendedName>
        <fullName evidence="3">6-pyruvoyltetrahydropterin synthase</fullName>
    </recommendedName>
</protein>